<evidence type="ECO:0000259" key="2">
    <source>
        <dbReference type="Pfam" id="PF04773"/>
    </source>
</evidence>
<dbReference type="RefSeq" id="WP_013671981.1">
    <property type="nucleotide sequence ID" value="NZ_CAUVPN010000004.1"/>
</dbReference>
<keyword evidence="1" id="KW-1133">Transmembrane helix</keyword>
<dbReference type="PANTHER" id="PTHR30273:SF2">
    <property type="entry name" value="PROTEIN FECR"/>
    <property type="match status" value="1"/>
</dbReference>
<dbReference type="Proteomes" id="UP000255469">
    <property type="component" value="Unassembled WGS sequence"/>
</dbReference>
<dbReference type="InterPro" id="IPR006860">
    <property type="entry name" value="FecR"/>
</dbReference>
<dbReference type="OMA" id="VWHNDLI"/>
<name>A0A379EE21_9BACT</name>
<feature type="domain" description="Protein FecR C-terminal" evidence="3">
    <location>
        <begin position="257"/>
        <end position="323"/>
    </location>
</feature>
<proteinExistence type="predicted"/>
<dbReference type="PIRSF" id="PIRSF018266">
    <property type="entry name" value="FecR"/>
    <property type="match status" value="1"/>
</dbReference>
<evidence type="ECO:0000259" key="3">
    <source>
        <dbReference type="Pfam" id="PF16344"/>
    </source>
</evidence>
<dbReference type="Pfam" id="PF04773">
    <property type="entry name" value="FecR"/>
    <property type="match status" value="1"/>
</dbReference>
<dbReference type="Gene3D" id="3.55.50.30">
    <property type="match status" value="1"/>
</dbReference>
<dbReference type="Gene3D" id="2.60.120.1440">
    <property type="match status" value="1"/>
</dbReference>
<organism evidence="4 5">
    <name type="scientific">Prevotella denticola</name>
    <dbReference type="NCBI Taxonomy" id="28129"/>
    <lineage>
        <taxon>Bacteria</taxon>
        <taxon>Pseudomonadati</taxon>
        <taxon>Bacteroidota</taxon>
        <taxon>Bacteroidia</taxon>
        <taxon>Bacteroidales</taxon>
        <taxon>Prevotellaceae</taxon>
        <taxon>Prevotella</taxon>
    </lineage>
</organism>
<feature type="transmembrane region" description="Helical" evidence="1">
    <location>
        <begin position="86"/>
        <end position="108"/>
    </location>
</feature>
<protein>
    <submittedName>
        <fullName evidence="4">Predicted transmembrane transcriptional regulator (Anti-sigma factor)</fullName>
    </submittedName>
</protein>
<feature type="domain" description="FecR protein" evidence="2">
    <location>
        <begin position="121"/>
        <end position="209"/>
    </location>
</feature>
<dbReference type="EMBL" id="UGTM01000002">
    <property type="protein sequence ID" value="SUB94646.1"/>
    <property type="molecule type" value="Genomic_DNA"/>
</dbReference>
<dbReference type="AlphaFoldDB" id="A0A379EE21"/>
<dbReference type="GO" id="GO:0016989">
    <property type="term" value="F:sigma factor antagonist activity"/>
    <property type="evidence" value="ECO:0007669"/>
    <property type="project" value="TreeGrafter"/>
</dbReference>
<dbReference type="Pfam" id="PF16344">
    <property type="entry name" value="FecR_C"/>
    <property type="match status" value="1"/>
</dbReference>
<gene>
    <name evidence="4" type="ORF">NCTC13067_02520</name>
</gene>
<evidence type="ECO:0000256" key="1">
    <source>
        <dbReference type="SAM" id="Phobius"/>
    </source>
</evidence>
<keyword evidence="1" id="KW-0472">Membrane</keyword>
<reference evidence="4 5" key="1">
    <citation type="submission" date="2018-06" db="EMBL/GenBank/DDBJ databases">
        <authorList>
            <consortium name="Pathogen Informatics"/>
            <person name="Doyle S."/>
        </authorList>
    </citation>
    <scope>NUCLEOTIDE SEQUENCE [LARGE SCALE GENOMIC DNA]</scope>
    <source>
        <strain evidence="4 5">NCTC13067</strain>
    </source>
</reference>
<keyword evidence="1 4" id="KW-0812">Transmembrane</keyword>
<dbReference type="InterPro" id="IPR032508">
    <property type="entry name" value="FecR_C"/>
</dbReference>
<dbReference type="InterPro" id="IPR012373">
    <property type="entry name" value="Ferrdict_sens_TM"/>
</dbReference>
<evidence type="ECO:0000313" key="5">
    <source>
        <dbReference type="Proteomes" id="UP000255469"/>
    </source>
</evidence>
<evidence type="ECO:0000313" key="4">
    <source>
        <dbReference type="EMBL" id="SUB94646.1"/>
    </source>
</evidence>
<dbReference type="PANTHER" id="PTHR30273">
    <property type="entry name" value="PERIPLASMIC SIGNAL SENSOR AND SIGMA FACTOR ACTIVATOR FECR-RELATED"/>
    <property type="match status" value="1"/>
</dbReference>
<sequence length="325" mass="35688">MDDINNKTLKDYLAGKATDREMERLAEWLACSEENRRELFGLEAAYHLGKPNPLATPEKIDEAEAKLFNRIGDYEAKKNRSRSFRILRYAAAVLAAVLLAGGGLYAYFRQSVETITVAALGGVKKVVLPDHSTVWLNRGASISYAEGFDGTERRVNLKGEALFHVTKNPERPFIVSSGGASAKVLGTTFNFNAKGTGDEDVISLIEGRLEVTGLAGQGKVVLHPNQKATVSRNAPTIRTENGYAPVDAVWRDNMIPFSNLQIGQIAGILEQVYGCKITVDSRLESGKTYTGVIKRNKDIRKVLDGLSYTVSFHYTISGRKITLSE</sequence>
<accession>A0A379EE21</accession>